<name>A0A8S9ZIM0_9BILA</name>
<comment type="caution">
    <text evidence="1">The sequence shown here is derived from an EMBL/GenBank/DDBJ whole genome shotgun (WGS) entry which is preliminary data.</text>
</comment>
<dbReference type="AlphaFoldDB" id="A0A8S9ZIM0"/>
<dbReference type="OrthoDB" id="5903833at2759"/>
<dbReference type="Proteomes" id="UP000605970">
    <property type="component" value="Unassembled WGS sequence"/>
</dbReference>
<reference evidence="1" key="1">
    <citation type="journal article" date="2020" name="Ecol. Evol.">
        <title>Genome structure and content of the rice root-knot nematode (Meloidogyne graminicola).</title>
        <authorList>
            <person name="Phan N.T."/>
            <person name="Danchin E.G.J."/>
            <person name="Klopp C."/>
            <person name="Perfus-Barbeoch L."/>
            <person name="Kozlowski D.K."/>
            <person name="Koutsovoulos G.D."/>
            <person name="Lopez-Roques C."/>
            <person name="Bouchez O."/>
            <person name="Zahm M."/>
            <person name="Besnard G."/>
            <person name="Bellafiore S."/>
        </authorList>
    </citation>
    <scope>NUCLEOTIDE SEQUENCE</scope>
    <source>
        <strain evidence="1">VN-18</strain>
    </source>
</reference>
<keyword evidence="2" id="KW-1185">Reference proteome</keyword>
<organism evidence="1 2">
    <name type="scientific">Meloidogyne graminicola</name>
    <dbReference type="NCBI Taxonomy" id="189291"/>
    <lineage>
        <taxon>Eukaryota</taxon>
        <taxon>Metazoa</taxon>
        <taxon>Ecdysozoa</taxon>
        <taxon>Nematoda</taxon>
        <taxon>Chromadorea</taxon>
        <taxon>Rhabditida</taxon>
        <taxon>Tylenchina</taxon>
        <taxon>Tylenchomorpha</taxon>
        <taxon>Tylenchoidea</taxon>
        <taxon>Meloidogynidae</taxon>
        <taxon>Meloidogyninae</taxon>
        <taxon>Meloidogyne</taxon>
    </lineage>
</organism>
<dbReference type="EMBL" id="JABEBT010000086">
    <property type="protein sequence ID" value="KAF7633063.1"/>
    <property type="molecule type" value="Genomic_DNA"/>
</dbReference>
<evidence type="ECO:0000313" key="1">
    <source>
        <dbReference type="EMBL" id="KAF7633063.1"/>
    </source>
</evidence>
<gene>
    <name evidence="1" type="ORF">Mgra_00007557</name>
</gene>
<proteinExistence type="predicted"/>
<protein>
    <submittedName>
        <fullName evidence="1">Uncharacterized protein</fullName>
    </submittedName>
</protein>
<accession>A0A8S9ZIM0</accession>
<evidence type="ECO:0000313" key="2">
    <source>
        <dbReference type="Proteomes" id="UP000605970"/>
    </source>
</evidence>
<sequence>MIKLTKQFGISEYTEEIPLVICRYHVRACHISIDYNKDKTKPENYIGGCGKDKTQLVGKNKCNKGCFVSFKDNDNFQKGCGECNDNIACKTCHKMLCNSNDFVNKFYFCYNNDGNWEECNENVKNCYYSIDKNGKEQKGCGECNNNKMPCKKCYKNLCNNEDFIKKFNFCYNNGGNWKQCKENVCYYAKGLDSLQSCLPSGTVKAQQGCGYCPNSIVPCKKCNKNLCNNDEFFESFHFCYGNNDKWKECNDEKVCYYAKGEDNKVYRGCGKKPKENVQFVSCNQNLCNTKELFDKAMFCLERKTSETKTIKMINECIKQCVNKGCGNCPSLSCKTCSEHLCNDGKNLKYYCNDFNEGKQKECETPECYVYKEIKDNKLSKIGGSCGKCLSNNIPCRTCNTLLCNNEEYFNKVYYCWTKENIVIECNIEKQKNICYYAVINDKTIEQGCGDKTDWEENNVLAVKCKENICNIKKLFDDSLFCLNKGIDDKEYTKKSVKQCNEECFVRRTKEGKCLF</sequence>